<dbReference type="InterPro" id="IPR036322">
    <property type="entry name" value="WD40_repeat_dom_sf"/>
</dbReference>
<dbReference type="SMART" id="SM00320">
    <property type="entry name" value="WD40"/>
    <property type="match status" value="7"/>
</dbReference>
<dbReference type="SUPFAM" id="SSF50978">
    <property type="entry name" value="WD40 repeat-like"/>
    <property type="match status" value="1"/>
</dbReference>
<dbReference type="CDD" id="cd00200">
    <property type="entry name" value="WD40"/>
    <property type="match status" value="1"/>
</dbReference>
<evidence type="ECO:0000256" key="3">
    <source>
        <dbReference type="PROSITE-ProRule" id="PRU00221"/>
    </source>
</evidence>
<reference evidence="4 5" key="1">
    <citation type="journal article" date="2012" name="MBio">
        <title>De novo assembly of the Pneumocystis jirovecii genome from a single bronchoalveolar lavage fluid specimen from a patient.</title>
        <authorList>
            <person name="Cisse O.H."/>
            <person name="Pagni M."/>
            <person name="Hauser P.M."/>
        </authorList>
    </citation>
    <scope>NUCLEOTIDE SEQUENCE [LARGE SCALE GENOMIC DNA]</scope>
    <source>
        <strain evidence="4 5">SE8</strain>
    </source>
</reference>
<accession>L0PHC2</accession>
<dbReference type="VEuPathDB" id="FungiDB:PNEJI1_003744"/>
<evidence type="ECO:0000313" key="4">
    <source>
        <dbReference type="EMBL" id="CCJ31459.1"/>
    </source>
</evidence>
<dbReference type="PANTHER" id="PTHR14221:SF0">
    <property type="entry name" value="WD REPEAT-CONTAINING PROTEIN 44"/>
    <property type="match status" value="1"/>
</dbReference>
<dbReference type="EMBL" id="CAKM01000314">
    <property type="protein sequence ID" value="CCJ31459.1"/>
    <property type="molecule type" value="Genomic_DNA"/>
</dbReference>
<dbReference type="PROSITE" id="PS50082">
    <property type="entry name" value="WD_REPEATS_2"/>
    <property type="match status" value="4"/>
</dbReference>
<evidence type="ECO:0000256" key="2">
    <source>
        <dbReference type="ARBA" id="ARBA00022737"/>
    </source>
</evidence>
<sequence length="638" mass="72346">MDSDVSFCFEESSNANVVNNSEKDSLSFNILKTRTDLITVNINKGNDDTASHTSYKLNSERWDALRTNVSLPEQKSKFKDKKLNKLFFLSKSAKKCSKNITENKDSNSSFQKNGKKHTGISIRLENSDSLRSFICLKYIKVKTNNKFEYNSNKLFLAQELYKSSLFKDLNQKKSYYFSESQSSEVPVGVPFHKSGAIWAMKFSRDGKYLATGGQDTILRVWMVIGAHNSNTNVDKKVNNDNENSSAYGKITAPVFFPDPIHEYVGHKSDVLDLSWSKNNFLLSSSMDKTVRLWHVSRKECLCCFEHNDFVTSIAFHPLDDRYFLSGSLDCKLRFWNIKDKTILFWNELPELITAVAFSPDGRMAIAGSFNGLCIFYETKGLRYHTQIHVKSSRGKNSKGSKITGIETFSTMPNSNDDVKLLITSNDSRIRIYNMRDKSLEIKLKGSQNTCSQIHATFSDDAKYVISGSEDGRVYIWKLDTDFILKKNQISLKHFQVDSNIVTVAIFAPMKSKDLLAASGDLIYNACLDLKRSFSYNSSTSPIISNFQFENLFLEASKGNNQDNINKNSGHDHGDIIICADYTGKIKVFSKIEDSEFDATANMIPVGSNTVRQGEEILKERKSHNLTELSRPDDIKWSL</sequence>
<feature type="repeat" description="WD" evidence="3">
    <location>
        <begin position="263"/>
        <end position="296"/>
    </location>
</feature>
<dbReference type="InterPro" id="IPR001680">
    <property type="entry name" value="WD40_rpt"/>
</dbReference>
<evidence type="ECO:0008006" key="6">
    <source>
        <dbReference type="Google" id="ProtNLM"/>
    </source>
</evidence>
<keyword evidence="2" id="KW-0677">Repeat</keyword>
<dbReference type="Gene3D" id="2.130.10.10">
    <property type="entry name" value="YVTN repeat-like/Quinoprotein amine dehydrogenase"/>
    <property type="match status" value="1"/>
</dbReference>
<gene>
    <name evidence="4" type="ORF">PNEJI1_003744</name>
</gene>
<dbReference type="InterPro" id="IPR040324">
    <property type="entry name" value="WDR44/Dgr2"/>
</dbReference>
<keyword evidence="1 3" id="KW-0853">WD repeat</keyword>
<dbReference type="PROSITE" id="PS50294">
    <property type="entry name" value="WD_REPEATS_REGION"/>
    <property type="match status" value="2"/>
</dbReference>
<dbReference type="Pfam" id="PF00400">
    <property type="entry name" value="WD40"/>
    <property type="match status" value="5"/>
</dbReference>
<comment type="caution">
    <text evidence="4">The sequence shown here is derived from an EMBL/GenBank/DDBJ whole genome shotgun (WGS) entry which is preliminary data.</text>
</comment>
<feature type="repeat" description="WD" evidence="3">
    <location>
        <begin position="457"/>
        <end position="486"/>
    </location>
</feature>
<evidence type="ECO:0000313" key="5">
    <source>
        <dbReference type="Proteomes" id="UP000010422"/>
    </source>
</evidence>
<feature type="repeat" description="WD" evidence="3">
    <location>
        <begin position="194"/>
        <end position="221"/>
    </location>
</feature>
<dbReference type="PANTHER" id="PTHR14221">
    <property type="entry name" value="WD REPEAT DOMAIN 44"/>
    <property type="match status" value="1"/>
</dbReference>
<proteinExistence type="predicted"/>
<organism evidence="5">
    <name type="scientific">Pneumocystis jirovecii</name>
    <name type="common">Human pneumocystis pneumonia agent</name>
    <dbReference type="NCBI Taxonomy" id="42068"/>
    <lineage>
        <taxon>Eukaryota</taxon>
        <taxon>Fungi</taxon>
        <taxon>Dikarya</taxon>
        <taxon>Ascomycota</taxon>
        <taxon>Taphrinomycotina</taxon>
        <taxon>Pneumocystomycetes</taxon>
        <taxon>Pneumocystaceae</taxon>
        <taxon>Pneumocystis</taxon>
    </lineage>
</organism>
<dbReference type="InParanoid" id="L0PHC2"/>
<feature type="repeat" description="WD" evidence="3">
    <location>
        <begin position="303"/>
        <end position="338"/>
    </location>
</feature>
<name>L0PHC2_PNEJI</name>
<dbReference type="AlphaFoldDB" id="L0PHC2"/>
<protein>
    <recommendedName>
        <fullName evidence="6">WD repeat-containing protein 44</fullName>
    </recommendedName>
</protein>
<dbReference type="Proteomes" id="UP000010422">
    <property type="component" value="Unassembled WGS sequence"/>
</dbReference>
<feature type="non-terminal residue" evidence="4">
    <location>
        <position position="638"/>
    </location>
</feature>
<evidence type="ECO:0000256" key="1">
    <source>
        <dbReference type="ARBA" id="ARBA00022574"/>
    </source>
</evidence>
<dbReference type="PRINTS" id="PR00320">
    <property type="entry name" value="GPROTEINBRPT"/>
</dbReference>
<dbReference type="InterPro" id="IPR015943">
    <property type="entry name" value="WD40/YVTN_repeat-like_dom_sf"/>
</dbReference>
<dbReference type="InterPro" id="IPR020472">
    <property type="entry name" value="WD40_PAC1"/>
</dbReference>